<keyword evidence="6" id="KW-0229">DNA integration</keyword>
<keyword evidence="2" id="KW-0479">Metal-binding</keyword>
<protein>
    <recommendedName>
        <fullName evidence="14">Reverse transcriptase Ty1/copia-type domain-containing protein</fullName>
    </recommendedName>
</protein>
<evidence type="ECO:0000313" key="11">
    <source>
        <dbReference type="EMBL" id="ELU03477.1"/>
    </source>
</evidence>
<dbReference type="SUPFAM" id="SSF53098">
    <property type="entry name" value="Ribonuclease H-like"/>
    <property type="match status" value="1"/>
</dbReference>
<dbReference type="EnsemblMetazoa" id="CapteT192642">
    <property type="protein sequence ID" value="CapteP192642"/>
    <property type="gene ID" value="CapteG192642"/>
</dbReference>
<evidence type="ECO:0000313" key="13">
    <source>
        <dbReference type="Proteomes" id="UP000014760"/>
    </source>
</evidence>
<dbReference type="STRING" id="283909.R7UJQ6"/>
<reference evidence="11 13" key="2">
    <citation type="journal article" date="2013" name="Nature">
        <title>Insights into bilaterian evolution from three spiralian genomes.</title>
        <authorList>
            <person name="Simakov O."/>
            <person name="Marletaz F."/>
            <person name="Cho S.J."/>
            <person name="Edsinger-Gonzales E."/>
            <person name="Havlak P."/>
            <person name="Hellsten U."/>
            <person name="Kuo D.H."/>
            <person name="Larsson T."/>
            <person name="Lv J."/>
            <person name="Arendt D."/>
            <person name="Savage R."/>
            <person name="Osoegawa K."/>
            <person name="de Jong P."/>
            <person name="Grimwood J."/>
            <person name="Chapman J.A."/>
            <person name="Shapiro H."/>
            <person name="Aerts A."/>
            <person name="Otillar R.P."/>
            <person name="Terry A.Y."/>
            <person name="Boore J.L."/>
            <person name="Grigoriev I.V."/>
            <person name="Lindberg D.R."/>
            <person name="Seaver E.C."/>
            <person name="Weisblat D.A."/>
            <person name="Putnam N.H."/>
            <person name="Rokhsar D.S."/>
        </authorList>
    </citation>
    <scope>NUCLEOTIDE SEQUENCE</scope>
    <source>
        <strain evidence="11 13">I ESC-2004</strain>
    </source>
</reference>
<dbReference type="HOGENOM" id="CLU_759203_0_0_1"/>
<dbReference type="EMBL" id="KB303112">
    <property type="protein sequence ID" value="ELU03477.1"/>
    <property type="molecule type" value="Genomic_DNA"/>
</dbReference>
<keyword evidence="4" id="KW-0378">Hydrolase</keyword>
<evidence type="ECO:0000256" key="5">
    <source>
        <dbReference type="ARBA" id="ARBA00022842"/>
    </source>
</evidence>
<keyword evidence="5" id="KW-0460">Magnesium</keyword>
<reference evidence="13" key="1">
    <citation type="submission" date="2012-12" db="EMBL/GenBank/DDBJ databases">
        <authorList>
            <person name="Hellsten U."/>
            <person name="Grimwood J."/>
            <person name="Chapman J.A."/>
            <person name="Shapiro H."/>
            <person name="Aerts A."/>
            <person name="Otillar R.P."/>
            <person name="Terry A.Y."/>
            <person name="Boore J.L."/>
            <person name="Simakov O."/>
            <person name="Marletaz F."/>
            <person name="Cho S.-J."/>
            <person name="Edsinger-Gonzales E."/>
            <person name="Havlak P."/>
            <person name="Kuo D.-H."/>
            <person name="Larsson T."/>
            <person name="Lv J."/>
            <person name="Arendt D."/>
            <person name="Savage R."/>
            <person name="Osoegawa K."/>
            <person name="de Jong P."/>
            <person name="Lindberg D.R."/>
            <person name="Seaver E.C."/>
            <person name="Weisblat D.A."/>
            <person name="Putnam N.H."/>
            <person name="Grigoriev I.V."/>
            <person name="Rokhsar D.S."/>
        </authorList>
    </citation>
    <scope>NUCLEOTIDE SEQUENCE</scope>
    <source>
        <strain evidence="13">I ESC-2004</strain>
    </source>
</reference>
<evidence type="ECO:0000256" key="8">
    <source>
        <dbReference type="ARBA" id="ARBA00022932"/>
    </source>
</evidence>
<dbReference type="EMBL" id="AMQN01008423">
    <property type="status" value="NOT_ANNOTATED_CDS"/>
    <property type="molecule type" value="Genomic_DNA"/>
</dbReference>
<dbReference type="InterPro" id="IPR012337">
    <property type="entry name" value="RNaseH-like_sf"/>
</dbReference>
<feature type="region of interest" description="Disordered" evidence="10">
    <location>
        <begin position="1"/>
        <end position="24"/>
    </location>
</feature>
<organism evidence="11">
    <name type="scientific">Capitella teleta</name>
    <name type="common">Polychaete worm</name>
    <dbReference type="NCBI Taxonomy" id="283909"/>
    <lineage>
        <taxon>Eukaryota</taxon>
        <taxon>Metazoa</taxon>
        <taxon>Spiralia</taxon>
        <taxon>Lophotrochozoa</taxon>
        <taxon>Annelida</taxon>
        <taxon>Polychaeta</taxon>
        <taxon>Sedentaria</taxon>
        <taxon>Scolecida</taxon>
        <taxon>Capitellidae</taxon>
        <taxon>Capitella</taxon>
    </lineage>
</organism>
<name>R7UJQ6_CAPTE</name>
<dbReference type="OrthoDB" id="8069008at2759"/>
<evidence type="ECO:0000313" key="12">
    <source>
        <dbReference type="EnsemblMetazoa" id="CapteP192642"/>
    </source>
</evidence>
<dbReference type="GO" id="GO:0015074">
    <property type="term" value="P:DNA integration"/>
    <property type="evidence" value="ECO:0007669"/>
    <property type="project" value="UniProtKB-KW"/>
</dbReference>
<dbReference type="Gene3D" id="3.30.420.10">
    <property type="entry name" value="Ribonuclease H-like superfamily/Ribonuclease H"/>
    <property type="match status" value="1"/>
</dbReference>
<dbReference type="GO" id="GO:0003676">
    <property type="term" value="F:nucleic acid binding"/>
    <property type="evidence" value="ECO:0007669"/>
    <property type="project" value="InterPro"/>
</dbReference>
<sequence>MVLAHGTKKSGDAEMRGDVKGTFKDSTGKDRDVVLSNVLYMPSNPMNIISVNAVVDKGCRLMLNKDSPSLIMNDGTQFPLLLVDRLYYLPFSDSMNVDVASTARNQGIMMTGMLFLVIATRRMYWKMLLMLMVWKSIPKTCLSTMALNIRLRPHIRLMCAERSWRSLFEMTRCMLNENDLTKSLWTYALLHASYIKNRCPCVWNKNETPYSIITGNKPNVSDLEPFGKSCFAYDHTVDNDVRVQNEEVVPTSGNDVVSPPRRNPFRERKPPARLQDYSYCMECEVDYCFRMANDVPTSYSEAVSSPESHLWKIAMDDEMESMLANDVYELVPHPNDQNVIDGKWVFCVKYGSNDEKRFFFMFVKF</sequence>
<evidence type="ECO:0000256" key="6">
    <source>
        <dbReference type="ARBA" id="ARBA00022908"/>
    </source>
</evidence>
<dbReference type="GO" id="GO:0004519">
    <property type="term" value="F:endonuclease activity"/>
    <property type="evidence" value="ECO:0007669"/>
    <property type="project" value="UniProtKB-KW"/>
</dbReference>
<dbReference type="GO" id="GO:0046872">
    <property type="term" value="F:metal ion binding"/>
    <property type="evidence" value="ECO:0007669"/>
    <property type="project" value="UniProtKB-KW"/>
</dbReference>
<evidence type="ECO:0000256" key="2">
    <source>
        <dbReference type="ARBA" id="ARBA00022723"/>
    </source>
</evidence>
<keyword evidence="8" id="KW-0239">DNA-directed DNA polymerase</keyword>
<dbReference type="InterPro" id="IPR036397">
    <property type="entry name" value="RNaseH_sf"/>
</dbReference>
<keyword evidence="1" id="KW-0540">Nuclease</keyword>
<evidence type="ECO:0000256" key="7">
    <source>
        <dbReference type="ARBA" id="ARBA00022918"/>
    </source>
</evidence>
<evidence type="ECO:0000256" key="9">
    <source>
        <dbReference type="ARBA" id="ARBA00023172"/>
    </source>
</evidence>
<dbReference type="AlphaFoldDB" id="R7UJQ6"/>
<accession>R7UJQ6</accession>
<evidence type="ECO:0008006" key="14">
    <source>
        <dbReference type="Google" id="ProtNLM"/>
    </source>
</evidence>
<feature type="compositionally biased region" description="Basic and acidic residues" evidence="10">
    <location>
        <begin position="9"/>
        <end position="24"/>
    </location>
</feature>
<dbReference type="GO" id="GO:0006310">
    <property type="term" value="P:DNA recombination"/>
    <property type="evidence" value="ECO:0007669"/>
    <property type="project" value="UniProtKB-KW"/>
</dbReference>
<dbReference type="GO" id="GO:0016787">
    <property type="term" value="F:hydrolase activity"/>
    <property type="evidence" value="ECO:0007669"/>
    <property type="project" value="UniProtKB-KW"/>
</dbReference>
<keyword evidence="13" id="KW-1185">Reference proteome</keyword>
<dbReference type="Proteomes" id="UP000014760">
    <property type="component" value="Unassembled WGS sequence"/>
</dbReference>
<reference evidence="12" key="3">
    <citation type="submission" date="2015-06" db="UniProtKB">
        <authorList>
            <consortium name="EnsemblMetazoa"/>
        </authorList>
    </citation>
    <scope>IDENTIFICATION</scope>
</reference>
<evidence type="ECO:0000256" key="4">
    <source>
        <dbReference type="ARBA" id="ARBA00022801"/>
    </source>
</evidence>
<keyword evidence="7" id="KW-0695">RNA-directed DNA polymerase</keyword>
<dbReference type="GO" id="GO:0003964">
    <property type="term" value="F:RNA-directed DNA polymerase activity"/>
    <property type="evidence" value="ECO:0007669"/>
    <property type="project" value="UniProtKB-KW"/>
</dbReference>
<dbReference type="GO" id="GO:0003887">
    <property type="term" value="F:DNA-directed DNA polymerase activity"/>
    <property type="evidence" value="ECO:0007669"/>
    <property type="project" value="UniProtKB-KW"/>
</dbReference>
<feature type="region of interest" description="Disordered" evidence="10">
    <location>
        <begin position="249"/>
        <end position="268"/>
    </location>
</feature>
<keyword evidence="8" id="KW-0808">Transferase</keyword>
<evidence type="ECO:0000256" key="10">
    <source>
        <dbReference type="SAM" id="MobiDB-lite"/>
    </source>
</evidence>
<keyword evidence="8" id="KW-0548">Nucleotidyltransferase</keyword>
<keyword evidence="3" id="KW-0255">Endonuclease</keyword>
<dbReference type="PANTHER" id="PTHR42648:SF11">
    <property type="entry name" value="TRANSPOSON TY4-P GAG-POL POLYPROTEIN"/>
    <property type="match status" value="1"/>
</dbReference>
<dbReference type="PANTHER" id="PTHR42648">
    <property type="entry name" value="TRANSPOSASE, PUTATIVE-RELATED"/>
    <property type="match status" value="1"/>
</dbReference>
<dbReference type="InterPro" id="IPR039537">
    <property type="entry name" value="Retrotran_Ty1/copia-like"/>
</dbReference>
<gene>
    <name evidence="11" type="ORF">CAPTEDRAFT_192642</name>
</gene>
<proteinExistence type="predicted"/>
<evidence type="ECO:0000256" key="1">
    <source>
        <dbReference type="ARBA" id="ARBA00022722"/>
    </source>
</evidence>
<keyword evidence="9" id="KW-0233">DNA recombination</keyword>
<evidence type="ECO:0000256" key="3">
    <source>
        <dbReference type="ARBA" id="ARBA00022759"/>
    </source>
</evidence>